<organism evidence="2 3">
    <name type="scientific">Granulicatella seriolae</name>
    <dbReference type="NCBI Taxonomy" id="2967226"/>
    <lineage>
        <taxon>Bacteria</taxon>
        <taxon>Bacillati</taxon>
        <taxon>Bacillota</taxon>
        <taxon>Bacilli</taxon>
        <taxon>Lactobacillales</taxon>
        <taxon>Carnobacteriaceae</taxon>
        <taxon>Granulicatella</taxon>
    </lineage>
</organism>
<keyword evidence="3" id="KW-1185">Reference proteome</keyword>
<dbReference type="RefSeq" id="WP_256944422.1">
    <property type="nucleotide sequence ID" value="NZ_JANHNZ010000001.1"/>
</dbReference>
<dbReference type="Proteomes" id="UP001059480">
    <property type="component" value="Unassembled WGS sequence"/>
</dbReference>
<reference evidence="2" key="2">
    <citation type="journal article" date="2023" name="Curr. Microbiol.">
        <title>Granulicatella seriolae sp. nov., a Novel Facultative Anaerobe Isolated from Yellowtail Marine Fish.</title>
        <authorList>
            <person name="Lee M."/>
            <person name="Choi Y.J."/>
            <person name="Farooq A."/>
            <person name="Jeong J.B."/>
            <person name="Jung M.Y."/>
        </authorList>
    </citation>
    <scope>NUCLEOTIDE SEQUENCE</scope>
    <source>
        <strain evidence="2">S8</strain>
    </source>
</reference>
<comment type="similarity">
    <text evidence="1">Belongs to the ROK (NagC/XylR) family.</text>
</comment>
<name>A0ABT1WLB5_9LACT</name>
<sequence length="299" mass="33407">MNLFVIDVGGTFIKYAVYQSKTHELSHKGKVPTPTTNQTDFLTAIEQVKHQLPLKIDGIALSLPGTIDTDTGYVSQGGSLRYNDRVNLKEIMEDYFACPVTIENDARCAALAEIWQGNLKGVRHGLVLVLGTGLGGAIVIDGKIYKGAHLYAGELSIFLTKNIRKHGNSAILGMQVSIPRLMKHLNQVHNTNLDGITLLDQIQDGDAELQVVLDEYLDQFSQQLFNFQMSYDPEVILIGGGISQNPYFYKRLLERMSSFYELLPIPIPHVEIKRCRFENDANLLGAVKNFMMYASESRL</sequence>
<dbReference type="SUPFAM" id="SSF53067">
    <property type="entry name" value="Actin-like ATPase domain"/>
    <property type="match status" value="1"/>
</dbReference>
<accession>A0ABT1WLB5</accession>
<reference evidence="2" key="3">
    <citation type="journal article" date="2023" name="Microbiol. Resour. Announc.">
        <title>Draft Genome Sequence of Granulicatella sp. Strain S8, Isolated from a Marine Fish, Seriola quinqueradiata.</title>
        <authorList>
            <person name="Lee M."/>
            <person name="Farooq A."/>
            <person name="Jeong J.B."/>
            <person name="Jung M.Y."/>
        </authorList>
    </citation>
    <scope>NUCLEOTIDE SEQUENCE</scope>
    <source>
        <strain evidence="2">S8</strain>
    </source>
</reference>
<comment type="caution">
    <text evidence="2">The sequence shown here is derived from an EMBL/GenBank/DDBJ whole genome shotgun (WGS) entry which is preliminary data.</text>
</comment>
<gene>
    <name evidence="2" type="ORF">NPA36_01885</name>
</gene>
<reference evidence="2" key="1">
    <citation type="submission" date="2022-07" db="EMBL/GenBank/DDBJ databases">
        <authorList>
            <person name="Jung M.-Y."/>
            <person name="Lee M."/>
        </authorList>
    </citation>
    <scope>NUCLEOTIDE SEQUENCE</scope>
    <source>
        <strain evidence="2">S8</strain>
    </source>
</reference>
<dbReference type="PANTHER" id="PTHR18964:SF170">
    <property type="entry name" value="SUGAR KINASE"/>
    <property type="match status" value="1"/>
</dbReference>
<protein>
    <submittedName>
        <fullName evidence="2">ROK family protein</fullName>
    </submittedName>
</protein>
<dbReference type="InterPro" id="IPR000600">
    <property type="entry name" value="ROK"/>
</dbReference>
<evidence type="ECO:0000256" key="1">
    <source>
        <dbReference type="ARBA" id="ARBA00006479"/>
    </source>
</evidence>
<dbReference type="Pfam" id="PF00480">
    <property type="entry name" value="ROK"/>
    <property type="match status" value="1"/>
</dbReference>
<dbReference type="InterPro" id="IPR043129">
    <property type="entry name" value="ATPase_NBD"/>
</dbReference>
<evidence type="ECO:0000313" key="2">
    <source>
        <dbReference type="EMBL" id="MCQ9209318.1"/>
    </source>
</evidence>
<evidence type="ECO:0000313" key="3">
    <source>
        <dbReference type="Proteomes" id="UP001059480"/>
    </source>
</evidence>
<dbReference type="Gene3D" id="3.30.420.40">
    <property type="match status" value="2"/>
</dbReference>
<proteinExistence type="inferred from homology"/>
<dbReference type="PANTHER" id="PTHR18964">
    <property type="entry name" value="ROK (REPRESSOR, ORF, KINASE) FAMILY"/>
    <property type="match status" value="1"/>
</dbReference>
<dbReference type="EMBL" id="JANHNZ010000001">
    <property type="protein sequence ID" value="MCQ9209318.1"/>
    <property type="molecule type" value="Genomic_DNA"/>
</dbReference>
<dbReference type="CDD" id="cd24152">
    <property type="entry name" value="ASKHA_NBD_ROK-like"/>
    <property type="match status" value="1"/>
</dbReference>